<dbReference type="InterPro" id="IPR002347">
    <property type="entry name" value="SDR_fam"/>
</dbReference>
<evidence type="ECO:0000256" key="2">
    <source>
        <dbReference type="ARBA" id="ARBA00023002"/>
    </source>
</evidence>
<dbReference type="AlphaFoldDB" id="A0A017T8M9"/>
<keyword evidence="2" id="KW-0560">Oxidoreductase</keyword>
<evidence type="ECO:0000313" key="4">
    <source>
        <dbReference type="EMBL" id="EYF05165.1"/>
    </source>
</evidence>
<protein>
    <submittedName>
        <fullName evidence="4">3-oxoacyl-[acyl-carrier protein] reductase</fullName>
    </submittedName>
</protein>
<dbReference type="eggNOG" id="COG0300">
    <property type="taxonomic scope" value="Bacteria"/>
</dbReference>
<evidence type="ECO:0000256" key="1">
    <source>
        <dbReference type="ARBA" id="ARBA00006484"/>
    </source>
</evidence>
<name>A0A017T8M9_9BACT</name>
<dbReference type="PRINTS" id="PR00080">
    <property type="entry name" value="SDRFAMILY"/>
</dbReference>
<dbReference type="Proteomes" id="UP000019678">
    <property type="component" value="Unassembled WGS sequence"/>
</dbReference>
<dbReference type="GO" id="GO:0016020">
    <property type="term" value="C:membrane"/>
    <property type="evidence" value="ECO:0007669"/>
    <property type="project" value="TreeGrafter"/>
</dbReference>
<keyword evidence="5" id="KW-1185">Reference proteome</keyword>
<dbReference type="SUPFAM" id="SSF51735">
    <property type="entry name" value="NAD(P)-binding Rossmann-fold domains"/>
    <property type="match status" value="1"/>
</dbReference>
<organism evidence="4 5">
    <name type="scientific">Chondromyces apiculatus DSM 436</name>
    <dbReference type="NCBI Taxonomy" id="1192034"/>
    <lineage>
        <taxon>Bacteria</taxon>
        <taxon>Pseudomonadati</taxon>
        <taxon>Myxococcota</taxon>
        <taxon>Polyangia</taxon>
        <taxon>Polyangiales</taxon>
        <taxon>Polyangiaceae</taxon>
        <taxon>Chondromyces</taxon>
    </lineage>
</organism>
<dbReference type="InterPro" id="IPR036291">
    <property type="entry name" value="NAD(P)-bd_dom_sf"/>
</dbReference>
<dbReference type="PROSITE" id="PS00061">
    <property type="entry name" value="ADH_SHORT"/>
    <property type="match status" value="1"/>
</dbReference>
<proteinExistence type="inferred from homology"/>
<dbReference type="PANTHER" id="PTHR44196">
    <property type="entry name" value="DEHYDROGENASE/REDUCTASE SDR FAMILY MEMBER 7B"/>
    <property type="match status" value="1"/>
</dbReference>
<comment type="caution">
    <text evidence="4">The sequence shown here is derived from an EMBL/GenBank/DDBJ whole genome shotgun (WGS) entry which is preliminary data.</text>
</comment>
<dbReference type="STRING" id="1192034.CAP_3530"/>
<evidence type="ECO:0000256" key="3">
    <source>
        <dbReference type="RuleBase" id="RU000363"/>
    </source>
</evidence>
<comment type="similarity">
    <text evidence="1 3">Belongs to the short-chain dehydrogenases/reductases (SDR) family.</text>
</comment>
<dbReference type="GO" id="GO:0016491">
    <property type="term" value="F:oxidoreductase activity"/>
    <property type="evidence" value="ECO:0007669"/>
    <property type="project" value="UniProtKB-KW"/>
</dbReference>
<accession>A0A017T8M9</accession>
<dbReference type="Gene3D" id="3.40.50.720">
    <property type="entry name" value="NAD(P)-binding Rossmann-like Domain"/>
    <property type="match status" value="1"/>
</dbReference>
<gene>
    <name evidence="4" type="ORF">CAP_3530</name>
</gene>
<dbReference type="InterPro" id="IPR020904">
    <property type="entry name" value="Sc_DH/Rdtase_CS"/>
</dbReference>
<dbReference type="EMBL" id="ASRX01000026">
    <property type="protein sequence ID" value="EYF05165.1"/>
    <property type="molecule type" value="Genomic_DNA"/>
</dbReference>
<dbReference type="PANTHER" id="PTHR44196:SF3">
    <property type="entry name" value="SHORT CHAIN DEHYDROGENASE FAMILY PROTEIN"/>
    <property type="match status" value="1"/>
</dbReference>
<dbReference type="PRINTS" id="PR00081">
    <property type="entry name" value="GDHRDH"/>
</dbReference>
<evidence type="ECO:0000313" key="5">
    <source>
        <dbReference type="Proteomes" id="UP000019678"/>
    </source>
</evidence>
<sequence>MSAAFTRAIVVGGSSGIGEAIARQLAAEGAQVAVVARREAELARVVAAAASAASAASAPGKIKAYVHDAADVDAVPELFAKIVADLGGLDTLVYAAGAMPAVAEGEYSFEKDRTMVAVNLLGAMAWMNPAVARFEAARSGTVVGISSIAGERGRRGNPGYCTSKAALSTYLESLRNRCARYGVNVVTVKPGFVDTAMTRGMKGLFWLISADEAAKQALSLARRGSGASGFVPARWGLVALVVRMLPSFVFRRLNF</sequence>
<dbReference type="Pfam" id="PF00106">
    <property type="entry name" value="adh_short"/>
    <property type="match status" value="1"/>
</dbReference>
<dbReference type="OrthoDB" id="9804952at2"/>
<reference evidence="4 5" key="1">
    <citation type="submission" date="2013-05" db="EMBL/GenBank/DDBJ databases">
        <title>Genome assembly of Chondromyces apiculatus DSM 436.</title>
        <authorList>
            <person name="Sharma G."/>
            <person name="Khatri I."/>
            <person name="Kaur C."/>
            <person name="Mayilraj S."/>
            <person name="Subramanian S."/>
        </authorList>
    </citation>
    <scope>NUCLEOTIDE SEQUENCE [LARGE SCALE GENOMIC DNA]</scope>
    <source>
        <strain evidence="4 5">DSM 436</strain>
    </source>
</reference>
<dbReference type="RefSeq" id="WP_044242750.1">
    <property type="nucleotide sequence ID" value="NZ_ASRX01000026.1"/>
</dbReference>